<keyword evidence="2" id="KW-1185">Reference proteome</keyword>
<reference evidence="2" key="1">
    <citation type="submission" date="2015-07" db="EMBL/GenBank/DDBJ databases">
        <authorList>
            <person name="Ju K.-S."/>
            <person name="Doroghazi J.R."/>
            <person name="Metcalf W.W."/>
        </authorList>
    </citation>
    <scope>NUCLEOTIDE SEQUENCE [LARGE SCALE GENOMIC DNA]</scope>
    <source>
        <strain evidence="2">NRRL ISP-5002</strain>
    </source>
</reference>
<dbReference type="PATRIC" id="fig|66876.3.peg.4905"/>
<comment type="caution">
    <text evidence="1">The sequence shown here is derived from an EMBL/GenBank/DDBJ whole genome shotgun (WGS) entry which is preliminary data.</text>
</comment>
<dbReference type="RefSeq" id="WP_053925388.1">
    <property type="nucleotide sequence ID" value="NZ_LGKG01000144.1"/>
</dbReference>
<proteinExistence type="predicted"/>
<evidence type="ECO:0000313" key="2">
    <source>
        <dbReference type="Proteomes" id="UP000037982"/>
    </source>
</evidence>
<sequence length="98" mass="11137">MLRAVFVRTLKPGVTYEQFKDAWWPEGNDKYPVPVNIARNTADDRQVVTILHLDMSLAEFEERRASLTRPDALERLAELVESTDLVGVFEDVCEEAAA</sequence>
<name>A0A0N0XTS6_9ACTN</name>
<accession>A0A0N0XTS6</accession>
<dbReference type="Proteomes" id="UP000037982">
    <property type="component" value="Unassembled WGS sequence"/>
</dbReference>
<organism evidence="1 2">
    <name type="scientific">Streptomyces chattanoogensis</name>
    <dbReference type="NCBI Taxonomy" id="66876"/>
    <lineage>
        <taxon>Bacteria</taxon>
        <taxon>Bacillati</taxon>
        <taxon>Actinomycetota</taxon>
        <taxon>Actinomycetes</taxon>
        <taxon>Kitasatosporales</taxon>
        <taxon>Streptomycetaceae</taxon>
        <taxon>Streptomyces</taxon>
    </lineage>
</organism>
<evidence type="ECO:0000313" key="1">
    <source>
        <dbReference type="EMBL" id="KPC61828.1"/>
    </source>
</evidence>
<gene>
    <name evidence="1" type="ORF">ADL29_22375</name>
</gene>
<protein>
    <submittedName>
        <fullName evidence="1">Uncharacterized protein</fullName>
    </submittedName>
</protein>
<dbReference type="EMBL" id="LGKG01000144">
    <property type="protein sequence ID" value="KPC61828.1"/>
    <property type="molecule type" value="Genomic_DNA"/>
</dbReference>
<dbReference type="AlphaFoldDB" id="A0A0N0XTS6"/>